<dbReference type="EMBL" id="JAHYIQ010000017">
    <property type="protein sequence ID" value="KAK1124656.1"/>
    <property type="molecule type" value="Genomic_DNA"/>
</dbReference>
<gene>
    <name evidence="1" type="ORF">K0M31_006028</name>
</gene>
<evidence type="ECO:0000313" key="2">
    <source>
        <dbReference type="Proteomes" id="UP001177670"/>
    </source>
</evidence>
<comment type="caution">
    <text evidence="1">The sequence shown here is derived from an EMBL/GenBank/DDBJ whole genome shotgun (WGS) entry which is preliminary data.</text>
</comment>
<dbReference type="AlphaFoldDB" id="A0AA40FTD5"/>
<sequence>MARHGRVVRFSDLLEHGGSKQPYDPHSIDDGSAIYEAWISDFRDGSVGQRYEAKPL</sequence>
<protein>
    <submittedName>
        <fullName evidence="1">Uncharacterized protein</fullName>
    </submittedName>
</protein>
<accession>A0AA40FTD5</accession>
<keyword evidence="2" id="KW-1185">Reference proteome</keyword>
<dbReference type="Proteomes" id="UP001177670">
    <property type="component" value="Unassembled WGS sequence"/>
</dbReference>
<name>A0AA40FTD5_9HYME</name>
<proteinExistence type="predicted"/>
<reference evidence="1" key="1">
    <citation type="submission" date="2021-10" db="EMBL/GenBank/DDBJ databases">
        <title>Melipona bicolor Genome sequencing and assembly.</title>
        <authorList>
            <person name="Araujo N.S."/>
            <person name="Arias M.C."/>
        </authorList>
    </citation>
    <scope>NUCLEOTIDE SEQUENCE</scope>
    <source>
        <strain evidence="1">USP_2M_L1-L4_2017</strain>
        <tissue evidence="1">Whole body</tissue>
    </source>
</reference>
<evidence type="ECO:0000313" key="1">
    <source>
        <dbReference type="EMBL" id="KAK1124656.1"/>
    </source>
</evidence>
<organism evidence="1 2">
    <name type="scientific">Melipona bicolor</name>
    <dbReference type="NCBI Taxonomy" id="60889"/>
    <lineage>
        <taxon>Eukaryota</taxon>
        <taxon>Metazoa</taxon>
        <taxon>Ecdysozoa</taxon>
        <taxon>Arthropoda</taxon>
        <taxon>Hexapoda</taxon>
        <taxon>Insecta</taxon>
        <taxon>Pterygota</taxon>
        <taxon>Neoptera</taxon>
        <taxon>Endopterygota</taxon>
        <taxon>Hymenoptera</taxon>
        <taxon>Apocrita</taxon>
        <taxon>Aculeata</taxon>
        <taxon>Apoidea</taxon>
        <taxon>Anthophila</taxon>
        <taxon>Apidae</taxon>
        <taxon>Melipona</taxon>
    </lineage>
</organism>